<name>A0ABW2NDK7_9BACL</name>
<dbReference type="EMBL" id="JBHTCT010000029">
    <property type="protein sequence ID" value="MFC7365384.1"/>
    <property type="molecule type" value="Genomic_DNA"/>
</dbReference>
<dbReference type="InterPro" id="IPR050188">
    <property type="entry name" value="RluA_PseudoU_synthase"/>
</dbReference>
<dbReference type="EC" id="5.4.99.-" evidence="3"/>
<protein>
    <recommendedName>
        <fullName evidence="3">Pseudouridine synthase</fullName>
        <ecNumber evidence="3">5.4.99.-</ecNumber>
    </recommendedName>
</protein>
<evidence type="ECO:0000256" key="3">
    <source>
        <dbReference type="RuleBase" id="RU362028"/>
    </source>
</evidence>
<dbReference type="InterPro" id="IPR006145">
    <property type="entry name" value="PsdUridine_synth_RsuA/RluA"/>
</dbReference>
<evidence type="ECO:0000313" key="6">
    <source>
        <dbReference type="Proteomes" id="UP001596483"/>
    </source>
</evidence>
<dbReference type="Proteomes" id="UP001596483">
    <property type="component" value="Unassembled WGS sequence"/>
</dbReference>
<keyword evidence="3 5" id="KW-0413">Isomerase</keyword>
<accession>A0ABW2NDK7</accession>
<comment type="catalytic activity">
    <reaction evidence="1 3">
        <text>a uridine in RNA = a pseudouridine in RNA</text>
        <dbReference type="Rhea" id="RHEA:48348"/>
        <dbReference type="Rhea" id="RHEA-COMP:12068"/>
        <dbReference type="Rhea" id="RHEA-COMP:12069"/>
        <dbReference type="ChEBI" id="CHEBI:65314"/>
        <dbReference type="ChEBI" id="CHEBI:65315"/>
    </reaction>
</comment>
<comment type="similarity">
    <text evidence="2 3">Belongs to the pseudouridine synthase RluA family.</text>
</comment>
<comment type="caution">
    <text evidence="5">The sequence shown here is derived from an EMBL/GenBank/DDBJ whole genome shotgun (WGS) entry which is preliminary data.</text>
</comment>
<dbReference type="PANTHER" id="PTHR21600:SF35">
    <property type="entry name" value="PSEUDOURIDINE SYNTHASE"/>
    <property type="match status" value="1"/>
</dbReference>
<dbReference type="CDD" id="cd02869">
    <property type="entry name" value="PseudoU_synth_RluA_like"/>
    <property type="match status" value="1"/>
</dbReference>
<reference evidence="6" key="1">
    <citation type="journal article" date="2019" name="Int. J. Syst. Evol. Microbiol.">
        <title>The Global Catalogue of Microorganisms (GCM) 10K type strain sequencing project: providing services to taxonomists for standard genome sequencing and annotation.</title>
        <authorList>
            <consortium name="The Broad Institute Genomics Platform"/>
            <consortium name="The Broad Institute Genome Sequencing Center for Infectious Disease"/>
            <person name="Wu L."/>
            <person name="Ma J."/>
        </authorList>
    </citation>
    <scope>NUCLEOTIDE SEQUENCE [LARGE SCALE GENOMIC DNA]</scope>
    <source>
        <strain evidence="6">JCM 4738</strain>
    </source>
</reference>
<keyword evidence="6" id="KW-1185">Reference proteome</keyword>
<evidence type="ECO:0000259" key="4">
    <source>
        <dbReference type="Pfam" id="PF00849"/>
    </source>
</evidence>
<dbReference type="GO" id="GO:0016853">
    <property type="term" value="F:isomerase activity"/>
    <property type="evidence" value="ECO:0007669"/>
    <property type="project" value="UniProtKB-KW"/>
</dbReference>
<evidence type="ECO:0000256" key="1">
    <source>
        <dbReference type="ARBA" id="ARBA00000073"/>
    </source>
</evidence>
<feature type="domain" description="Pseudouridine synthase RsuA/RluA-like" evidence="4">
    <location>
        <begin position="99"/>
        <end position="253"/>
    </location>
</feature>
<evidence type="ECO:0000313" key="5">
    <source>
        <dbReference type="EMBL" id="MFC7365384.1"/>
    </source>
</evidence>
<dbReference type="SUPFAM" id="SSF55120">
    <property type="entry name" value="Pseudouridine synthase"/>
    <property type="match status" value="1"/>
</dbReference>
<dbReference type="PANTHER" id="PTHR21600">
    <property type="entry name" value="MITOCHONDRIAL RNA PSEUDOURIDINE SYNTHASE"/>
    <property type="match status" value="1"/>
</dbReference>
<proteinExistence type="inferred from homology"/>
<dbReference type="RefSeq" id="WP_157295015.1">
    <property type="nucleotide sequence ID" value="NZ_JBHTCT010000029.1"/>
</dbReference>
<organism evidence="5 6">
    <name type="scientific">Bhargavaea changchunensis</name>
    <dbReference type="NCBI Taxonomy" id="2134037"/>
    <lineage>
        <taxon>Bacteria</taxon>
        <taxon>Bacillati</taxon>
        <taxon>Bacillota</taxon>
        <taxon>Bacilli</taxon>
        <taxon>Bacillales</taxon>
        <taxon>Caryophanaceae</taxon>
        <taxon>Bhargavaea</taxon>
    </lineage>
</organism>
<evidence type="ECO:0000256" key="2">
    <source>
        <dbReference type="ARBA" id="ARBA00010876"/>
    </source>
</evidence>
<dbReference type="NCBIfam" id="TIGR00005">
    <property type="entry name" value="rluA_subfam"/>
    <property type="match status" value="1"/>
</dbReference>
<dbReference type="InterPro" id="IPR006225">
    <property type="entry name" value="PsdUridine_synth_RluC/D"/>
</dbReference>
<sequence length="310" mass="33788">MTPSSTAMSTDNRFRLSFTVETDGVGLRDFLADCGISRRTLTAVKYKGGEILVNGEEKTVRHVVRTGDRVMVIFPPEKPAEGLFPEEGELTILFEDDALLILDKPAGQATIPSRDAPSGTLANLVAGKFRAEGTPATVHIVTRLDRETSGIVCIAKNRHIHHLMSEKMKAGGVCKRYEAIVRGSFSEQHFFIDKPIGRKEGSIIERTVRPDGQRALTEVSVLETDGIPGKEISRLSVILHTGRTHQIRVHLAHIGHPLEGDTLYGGCAERISRQALHCAGLSFSHPLSGVAIEVTSPVPEDMRAAGGFRR</sequence>
<gene>
    <name evidence="5" type="ORF">ACFQQH_09680</name>
</gene>
<dbReference type="Pfam" id="PF00849">
    <property type="entry name" value="PseudoU_synth_2"/>
    <property type="match status" value="1"/>
</dbReference>
<comment type="function">
    <text evidence="3">Responsible for synthesis of pseudouridine from uracil.</text>
</comment>
<dbReference type="InterPro" id="IPR020103">
    <property type="entry name" value="PsdUridine_synth_cat_dom_sf"/>
</dbReference>
<dbReference type="Gene3D" id="3.30.2350.10">
    <property type="entry name" value="Pseudouridine synthase"/>
    <property type="match status" value="1"/>
</dbReference>